<dbReference type="InterPro" id="IPR013538">
    <property type="entry name" value="ASHA1/2-like_C"/>
</dbReference>
<name>A0ABQ5U9V2_9HYPH</name>
<dbReference type="Gene3D" id="3.30.530.20">
    <property type="match status" value="1"/>
</dbReference>
<dbReference type="InterPro" id="IPR023393">
    <property type="entry name" value="START-like_dom_sf"/>
</dbReference>
<dbReference type="Proteomes" id="UP001161406">
    <property type="component" value="Unassembled WGS sequence"/>
</dbReference>
<reference evidence="3" key="1">
    <citation type="journal article" date="2014" name="Int. J. Syst. Evol. Microbiol.">
        <title>Complete genome of a new Firmicutes species belonging to the dominant human colonic microbiota ('Ruminococcus bicirculans') reveals two chromosomes and a selective capacity to utilize plant glucans.</title>
        <authorList>
            <consortium name="NISC Comparative Sequencing Program"/>
            <person name="Wegmann U."/>
            <person name="Louis P."/>
            <person name="Goesmann A."/>
            <person name="Henrissat B."/>
            <person name="Duncan S.H."/>
            <person name="Flint H.J."/>
        </authorList>
    </citation>
    <scope>NUCLEOTIDE SEQUENCE</scope>
    <source>
        <strain evidence="3">NBRC 103855</strain>
    </source>
</reference>
<dbReference type="Pfam" id="PF08327">
    <property type="entry name" value="AHSA1"/>
    <property type="match status" value="1"/>
</dbReference>
<dbReference type="SUPFAM" id="SSF55961">
    <property type="entry name" value="Bet v1-like"/>
    <property type="match status" value="1"/>
</dbReference>
<evidence type="ECO:0000313" key="3">
    <source>
        <dbReference type="EMBL" id="GLQ08917.1"/>
    </source>
</evidence>
<reference evidence="3" key="2">
    <citation type="submission" date="2023-01" db="EMBL/GenBank/DDBJ databases">
        <title>Draft genome sequence of Devosia yakushimensis strain NBRC 103855.</title>
        <authorList>
            <person name="Sun Q."/>
            <person name="Mori K."/>
        </authorList>
    </citation>
    <scope>NUCLEOTIDE SEQUENCE</scope>
    <source>
        <strain evidence="3">NBRC 103855</strain>
    </source>
</reference>
<dbReference type="EMBL" id="BSNG01000001">
    <property type="protein sequence ID" value="GLQ08917.1"/>
    <property type="molecule type" value="Genomic_DNA"/>
</dbReference>
<protein>
    <recommendedName>
        <fullName evidence="2">Activator of Hsp90 ATPase homologue 1/2-like C-terminal domain-containing protein</fullName>
    </recommendedName>
</protein>
<organism evidence="3 4">
    <name type="scientific">Devosia yakushimensis</name>
    <dbReference type="NCBI Taxonomy" id="470028"/>
    <lineage>
        <taxon>Bacteria</taxon>
        <taxon>Pseudomonadati</taxon>
        <taxon>Pseudomonadota</taxon>
        <taxon>Alphaproteobacteria</taxon>
        <taxon>Hyphomicrobiales</taxon>
        <taxon>Devosiaceae</taxon>
        <taxon>Devosia</taxon>
    </lineage>
</organism>
<keyword evidence="4" id="KW-1185">Reference proteome</keyword>
<sequence length="152" mass="17140">MTDRSIAHGTFVIERKYPADPTRVFRAWADPDIKKRWFAAGNDTKVFEFREGGREYAEGDGPNGGSYTFDVTYQDIVENNRIVYTYQMSLGGKRISVSVAAVELFPDGKGTRLTVTEHGCFFDGLDTADQRKQGTEWLMGELGNELERQLAN</sequence>
<accession>A0ABQ5U9V2</accession>
<comment type="caution">
    <text evidence="3">The sequence shown here is derived from an EMBL/GenBank/DDBJ whole genome shotgun (WGS) entry which is preliminary data.</text>
</comment>
<feature type="domain" description="Activator of Hsp90 ATPase homologue 1/2-like C-terminal" evidence="2">
    <location>
        <begin position="19"/>
        <end position="145"/>
    </location>
</feature>
<evidence type="ECO:0000256" key="1">
    <source>
        <dbReference type="ARBA" id="ARBA00006817"/>
    </source>
</evidence>
<evidence type="ECO:0000313" key="4">
    <source>
        <dbReference type="Proteomes" id="UP001161406"/>
    </source>
</evidence>
<evidence type="ECO:0000259" key="2">
    <source>
        <dbReference type="Pfam" id="PF08327"/>
    </source>
</evidence>
<dbReference type="RefSeq" id="WP_284388236.1">
    <property type="nucleotide sequence ID" value="NZ_BSNG01000001.1"/>
</dbReference>
<comment type="similarity">
    <text evidence="1">Belongs to the AHA1 family.</text>
</comment>
<dbReference type="CDD" id="cd08900">
    <property type="entry name" value="SRPBCC_CalC_Aha1-like_7"/>
    <property type="match status" value="1"/>
</dbReference>
<proteinExistence type="inferred from homology"/>
<gene>
    <name evidence="3" type="ORF">GCM10007913_08490</name>
</gene>